<dbReference type="KEGG" id="dde:Dde_3722"/>
<dbReference type="eggNOG" id="COG0701">
    <property type="taxonomic scope" value="Bacteria"/>
</dbReference>
<keyword evidence="3" id="KW-1003">Cell membrane</keyword>
<feature type="transmembrane region" description="Helical" evidence="8">
    <location>
        <begin position="49"/>
        <end position="69"/>
    </location>
</feature>
<evidence type="ECO:0000256" key="1">
    <source>
        <dbReference type="ARBA" id="ARBA00004651"/>
    </source>
</evidence>
<dbReference type="PANTHER" id="PTHR42775:SF1">
    <property type="entry name" value="PERMEASE RV2963-RELATED"/>
    <property type="match status" value="1"/>
</dbReference>
<keyword evidence="4 8" id="KW-0812">Transmembrane</keyword>
<feature type="transmembrane region" description="Helical" evidence="8">
    <location>
        <begin position="137"/>
        <end position="162"/>
    </location>
</feature>
<dbReference type="Pfam" id="PF03773">
    <property type="entry name" value="ArsP_1"/>
    <property type="match status" value="1"/>
</dbReference>
<dbReference type="STRING" id="207559.Dde_3722"/>
<feature type="transmembrane region" description="Helical" evidence="8">
    <location>
        <begin position="356"/>
        <end position="377"/>
    </location>
</feature>
<evidence type="ECO:0000256" key="8">
    <source>
        <dbReference type="SAM" id="Phobius"/>
    </source>
</evidence>
<dbReference type="GO" id="GO:0005886">
    <property type="term" value="C:plasma membrane"/>
    <property type="evidence" value="ECO:0007669"/>
    <property type="project" value="UniProtKB-SubCell"/>
</dbReference>
<comment type="similarity">
    <text evidence="2">Belongs to the UPF0718 family.</text>
</comment>
<evidence type="ECO:0000313" key="9">
    <source>
        <dbReference type="EMBL" id="ABB40515.1"/>
    </source>
</evidence>
<dbReference type="AlphaFoldDB" id="Q30UY1"/>
<keyword evidence="6 8" id="KW-0472">Membrane</keyword>
<keyword evidence="10" id="KW-1185">Reference proteome</keyword>
<evidence type="ECO:0000256" key="7">
    <source>
        <dbReference type="SAM" id="MobiDB-lite"/>
    </source>
</evidence>
<comment type="subcellular location">
    <subcellularLocation>
        <location evidence="1">Cell membrane</location>
        <topology evidence="1">Multi-pass membrane protein</topology>
    </subcellularLocation>
</comment>
<feature type="transmembrane region" description="Helical" evidence="8">
    <location>
        <begin position="263"/>
        <end position="282"/>
    </location>
</feature>
<feature type="transmembrane region" description="Helical" evidence="8">
    <location>
        <begin position="197"/>
        <end position="215"/>
    </location>
</feature>
<feature type="transmembrane region" description="Helical" evidence="8">
    <location>
        <begin position="168"/>
        <end position="190"/>
    </location>
</feature>
<feature type="region of interest" description="Disordered" evidence="7">
    <location>
        <begin position="14"/>
        <end position="37"/>
    </location>
</feature>
<accession>Q30UY1</accession>
<feature type="transmembrane region" description="Helical" evidence="8">
    <location>
        <begin position="322"/>
        <end position="344"/>
    </location>
</feature>
<sequence>MSAHDPFTAPPCCCNKDNPVRKQDNTKTPGGMRPLQPAGGRAIRPRTMLFLAGGLVVWFAVYGQLLSFARLVTYDVLGLGRGTHLGEAVEFFIYDTPKVLMLLVLVVFGVGILRSFFTPERTRKILAGRSEAAGNVLAALLGIVTPFCTCSAVPLFMGFVAAGVPLGVTLSFLIAAPMVNEVAVVLLYGLLGWKVAALYMGTGLAIAVLAGWIIGRLRMERYVEDWVTQTTQPAAGLMLEARMSWEGRISYAIGAVRDIVGKVWPYVVLGIAVGAGIHGYVPEGVLASVMGKEAWWSVPAAVVLGIPMYSNAAGIIPVVQALLGKGAALGTVLAFMMAVIALSLPEAVILRRVLKMPLILTFFGVVGCGILIVGFLFNMLI</sequence>
<gene>
    <name evidence="9" type="ordered locus">Dde_3722</name>
</gene>
<dbReference type="EMBL" id="CP000112">
    <property type="protein sequence ID" value="ABB40515.1"/>
    <property type="molecule type" value="Genomic_DNA"/>
</dbReference>
<dbReference type="InterPro" id="IPR005524">
    <property type="entry name" value="DUF318"/>
</dbReference>
<dbReference type="InterPro" id="IPR053166">
    <property type="entry name" value="UPF0718_permease"/>
</dbReference>
<evidence type="ECO:0000256" key="5">
    <source>
        <dbReference type="ARBA" id="ARBA00022989"/>
    </source>
</evidence>
<dbReference type="HOGENOM" id="CLU_059148_0_0_7"/>
<dbReference type="RefSeq" id="WP_011369382.1">
    <property type="nucleotide sequence ID" value="NC_007519.1"/>
</dbReference>
<keyword evidence="5 8" id="KW-1133">Transmembrane helix</keyword>
<reference evidence="9 10" key="1">
    <citation type="journal article" date="2011" name="J. Bacteriol.">
        <title>Complete genome sequence and updated annotation of Desulfovibrio alaskensis G20.</title>
        <authorList>
            <person name="Hauser L.J."/>
            <person name="Land M.L."/>
            <person name="Brown S.D."/>
            <person name="Larimer F."/>
            <person name="Keller K.L."/>
            <person name="Rapp-Giles B.J."/>
            <person name="Price M.N."/>
            <person name="Lin M."/>
            <person name="Bruce D.C."/>
            <person name="Detter J.C."/>
            <person name="Tapia R."/>
            <person name="Han C.S."/>
            <person name="Goodwin L.A."/>
            <person name="Cheng J.F."/>
            <person name="Pitluck S."/>
            <person name="Copeland A."/>
            <person name="Lucas S."/>
            <person name="Nolan M."/>
            <person name="Lapidus A.L."/>
            <person name="Palumbo A.V."/>
            <person name="Wall J.D."/>
        </authorList>
    </citation>
    <scope>NUCLEOTIDE SEQUENCE [LARGE SCALE GENOMIC DNA]</scope>
    <source>
        <strain evidence="10">ATCC BAA 1058 / DSM 17464 / G20</strain>
    </source>
</reference>
<protein>
    <recommendedName>
        <fullName evidence="11">Permease</fullName>
    </recommendedName>
</protein>
<feature type="transmembrane region" description="Helical" evidence="8">
    <location>
        <begin position="99"/>
        <end position="117"/>
    </location>
</feature>
<name>Q30UY1_OLEA2</name>
<evidence type="ECO:0000313" key="10">
    <source>
        <dbReference type="Proteomes" id="UP000002710"/>
    </source>
</evidence>
<evidence type="ECO:0000256" key="2">
    <source>
        <dbReference type="ARBA" id="ARBA00006386"/>
    </source>
</evidence>
<dbReference type="PANTHER" id="PTHR42775">
    <property type="entry name" value="PERMEASE RV2963-RELATED"/>
    <property type="match status" value="1"/>
</dbReference>
<evidence type="ECO:0000256" key="4">
    <source>
        <dbReference type="ARBA" id="ARBA00022692"/>
    </source>
</evidence>
<evidence type="ECO:0000256" key="3">
    <source>
        <dbReference type="ARBA" id="ARBA00022475"/>
    </source>
</evidence>
<evidence type="ECO:0008006" key="11">
    <source>
        <dbReference type="Google" id="ProtNLM"/>
    </source>
</evidence>
<dbReference type="Proteomes" id="UP000002710">
    <property type="component" value="Chromosome"/>
</dbReference>
<evidence type="ECO:0000256" key="6">
    <source>
        <dbReference type="ARBA" id="ARBA00023136"/>
    </source>
</evidence>
<organism evidence="9 10">
    <name type="scientific">Oleidesulfovibrio alaskensis (strain ATCC BAA-1058 / DSM 17464 / G20)</name>
    <name type="common">Desulfovibrio alaskensis</name>
    <dbReference type="NCBI Taxonomy" id="207559"/>
    <lineage>
        <taxon>Bacteria</taxon>
        <taxon>Pseudomonadati</taxon>
        <taxon>Thermodesulfobacteriota</taxon>
        <taxon>Desulfovibrionia</taxon>
        <taxon>Desulfovibrionales</taxon>
        <taxon>Desulfovibrionaceae</taxon>
        <taxon>Oleidesulfovibrio</taxon>
    </lineage>
</organism>
<proteinExistence type="inferred from homology"/>
<feature type="transmembrane region" description="Helical" evidence="8">
    <location>
        <begin position="294"/>
        <end position="316"/>
    </location>
</feature>